<protein>
    <submittedName>
        <fullName evidence="1">Uncharacterized protein</fullName>
    </submittedName>
</protein>
<name>A0A9D4I959_DREPO</name>
<sequence>MHRGYSHNLISSYPLFDGDLPVCVNKSKLIGEIESRLDICKWSRESLLPTHVIVDFMSKMRQMPLAQLSTLDDAINAVIISASSICEEPEYIHLVLDSYVEMSLKEGERLRRGEEATCIAIIDMSRDTPIPQQLNKFGHPRKISVIFNYW</sequence>
<dbReference type="EMBL" id="JAIWYP010000010">
    <property type="protein sequence ID" value="KAH3752919.1"/>
    <property type="molecule type" value="Genomic_DNA"/>
</dbReference>
<comment type="caution">
    <text evidence="1">The sequence shown here is derived from an EMBL/GenBank/DDBJ whole genome shotgun (WGS) entry which is preliminary data.</text>
</comment>
<organism evidence="1 2">
    <name type="scientific">Dreissena polymorpha</name>
    <name type="common">Zebra mussel</name>
    <name type="synonym">Mytilus polymorpha</name>
    <dbReference type="NCBI Taxonomy" id="45954"/>
    <lineage>
        <taxon>Eukaryota</taxon>
        <taxon>Metazoa</taxon>
        <taxon>Spiralia</taxon>
        <taxon>Lophotrochozoa</taxon>
        <taxon>Mollusca</taxon>
        <taxon>Bivalvia</taxon>
        <taxon>Autobranchia</taxon>
        <taxon>Heteroconchia</taxon>
        <taxon>Euheterodonta</taxon>
        <taxon>Imparidentia</taxon>
        <taxon>Neoheterodontei</taxon>
        <taxon>Myida</taxon>
        <taxon>Dreissenoidea</taxon>
        <taxon>Dreissenidae</taxon>
        <taxon>Dreissena</taxon>
    </lineage>
</organism>
<reference evidence="1" key="1">
    <citation type="journal article" date="2019" name="bioRxiv">
        <title>The Genome of the Zebra Mussel, Dreissena polymorpha: A Resource for Invasive Species Research.</title>
        <authorList>
            <person name="McCartney M.A."/>
            <person name="Auch B."/>
            <person name="Kono T."/>
            <person name="Mallez S."/>
            <person name="Zhang Y."/>
            <person name="Obille A."/>
            <person name="Becker A."/>
            <person name="Abrahante J.E."/>
            <person name="Garbe J."/>
            <person name="Badalamenti J.P."/>
            <person name="Herman A."/>
            <person name="Mangelson H."/>
            <person name="Liachko I."/>
            <person name="Sullivan S."/>
            <person name="Sone E.D."/>
            <person name="Koren S."/>
            <person name="Silverstein K.A.T."/>
            <person name="Beckman K.B."/>
            <person name="Gohl D.M."/>
        </authorList>
    </citation>
    <scope>NUCLEOTIDE SEQUENCE</scope>
    <source>
        <strain evidence="1">Duluth1</strain>
        <tissue evidence="1">Whole animal</tissue>
    </source>
</reference>
<keyword evidence="2" id="KW-1185">Reference proteome</keyword>
<dbReference type="AlphaFoldDB" id="A0A9D4I959"/>
<gene>
    <name evidence="1" type="ORF">DPMN_187545</name>
</gene>
<evidence type="ECO:0000313" key="2">
    <source>
        <dbReference type="Proteomes" id="UP000828390"/>
    </source>
</evidence>
<reference evidence="1" key="2">
    <citation type="submission" date="2020-11" db="EMBL/GenBank/DDBJ databases">
        <authorList>
            <person name="McCartney M.A."/>
            <person name="Auch B."/>
            <person name="Kono T."/>
            <person name="Mallez S."/>
            <person name="Becker A."/>
            <person name="Gohl D.M."/>
            <person name="Silverstein K.A.T."/>
            <person name="Koren S."/>
            <person name="Bechman K.B."/>
            <person name="Herman A."/>
            <person name="Abrahante J.E."/>
            <person name="Garbe J."/>
        </authorList>
    </citation>
    <scope>NUCLEOTIDE SEQUENCE</scope>
    <source>
        <strain evidence="1">Duluth1</strain>
        <tissue evidence="1">Whole animal</tissue>
    </source>
</reference>
<evidence type="ECO:0000313" key="1">
    <source>
        <dbReference type="EMBL" id="KAH3752919.1"/>
    </source>
</evidence>
<accession>A0A9D4I959</accession>
<proteinExistence type="predicted"/>
<dbReference type="Proteomes" id="UP000828390">
    <property type="component" value="Unassembled WGS sequence"/>
</dbReference>